<dbReference type="RefSeq" id="WP_146590922.1">
    <property type="nucleotide sequence ID" value="NZ_SJPO01000013.1"/>
</dbReference>
<keyword evidence="1" id="KW-0175">Coiled coil</keyword>
<comment type="caution">
    <text evidence="3">The sequence shown here is derived from an EMBL/GenBank/DDBJ whole genome shotgun (WGS) entry which is preliminary data.</text>
</comment>
<gene>
    <name evidence="3" type="ORF">Pla123a_43880</name>
</gene>
<dbReference type="EMBL" id="SJPO01000013">
    <property type="protein sequence ID" value="TWT66959.1"/>
    <property type="molecule type" value="Genomic_DNA"/>
</dbReference>
<feature type="coiled-coil region" evidence="1">
    <location>
        <begin position="122"/>
        <end position="149"/>
    </location>
</feature>
<evidence type="ECO:0000256" key="1">
    <source>
        <dbReference type="SAM" id="Coils"/>
    </source>
</evidence>
<sequence length="304" mass="33136">MRRRRADGANESLDLLLDAVSNTFGGILFLAVLIAILLRFSGDPTTASTTGEHEASDASPTARDIEAARRAVEELQIANAQARDAAAAMGAVETNIGYERYVALQVKSSGLQAELAARNRDLSELSVAVTKLEAELDSSTREKQSLELEIAAVHMKIRQETKTSTRTAQLPSLRATDKQEFPVIVRYGRVYLPYSAKSYGVNRVRTLDSFVVLANEADMIRITPKPYAGIRVAQEGSFTAKLRTRLAGLDEERFYIALAVWDDSFGEFGVLRSDLVSMGFEYRTLPIPAGGAIIEGGSGDPFVQ</sequence>
<proteinExistence type="predicted"/>
<evidence type="ECO:0000313" key="4">
    <source>
        <dbReference type="Proteomes" id="UP000318478"/>
    </source>
</evidence>
<dbReference type="OrthoDB" id="251046at2"/>
<protein>
    <submittedName>
        <fullName evidence="3">Uncharacterized protein</fullName>
    </submittedName>
</protein>
<organism evidence="3 4">
    <name type="scientific">Posidoniimonas polymericola</name>
    <dbReference type="NCBI Taxonomy" id="2528002"/>
    <lineage>
        <taxon>Bacteria</taxon>
        <taxon>Pseudomonadati</taxon>
        <taxon>Planctomycetota</taxon>
        <taxon>Planctomycetia</taxon>
        <taxon>Pirellulales</taxon>
        <taxon>Lacipirellulaceae</taxon>
        <taxon>Posidoniimonas</taxon>
    </lineage>
</organism>
<dbReference type="Proteomes" id="UP000318478">
    <property type="component" value="Unassembled WGS sequence"/>
</dbReference>
<keyword evidence="2" id="KW-0472">Membrane</keyword>
<evidence type="ECO:0000256" key="2">
    <source>
        <dbReference type="SAM" id="Phobius"/>
    </source>
</evidence>
<name>A0A5C5XWR8_9BACT</name>
<reference evidence="3 4" key="1">
    <citation type="submission" date="2019-02" db="EMBL/GenBank/DDBJ databases">
        <title>Deep-cultivation of Planctomycetes and their phenomic and genomic characterization uncovers novel biology.</title>
        <authorList>
            <person name="Wiegand S."/>
            <person name="Jogler M."/>
            <person name="Boedeker C."/>
            <person name="Pinto D."/>
            <person name="Vollmers J."/>
            <person name="Rivas-Marin E."/>
            <person name="Kohn T."/>
            <person name="Peeters S.H."/>
            <person name="Heuer A."/>
            <person name="Rast P."/>
            <person name="Oberbeckmann S."/>
            <person name="Bunk B."/>
            <person name="Jeske O."/>
            <person name="Meyerdierks A."/>
            <person name="Storesund J.E."/>
            <person name="Kallscheuer N."/>
            <person name="Luecker S."/>
            <person name="Lage O.M."/>
            <person name="Pohl T."/>
            <person name="Merkel B.J."/>
            <person name="Hornburger P."/>
            <person name="Mueller R.-W."/>
            <person name="Bruemmer F."/>
            <person name="Labrenz M."/>
            <person name="Spormann A.M."/>
            <person name="Op Den Camp H."/>
            <person name="Overmann J."/>
            <person name="Amann R."/>
            <person name="Jetten M.S.M."/>
            <person name="Mascher T."/>
            <person name="Medema M.H."/>
            <person name="Devos D.P."/>
            <person name="Kaster A.-K."/>
            <person name="Ovreas L."/>
            <person name="Rohde M."/>
            <person name="Galperin M.Y."/>
            <person name="Jogler C."/>
        </authorList>
    </citation>
    <scope>NUCLEOTIDE SEQUENCE [LARGE SCALE GENOMIC DNA]</scope>
    <source>
        <strain evidence="3 4">Pla123a</strain>
    </source>
</reference>
<dbReference type="AlphaFoldDB" id="A0A5C5XWR8"/>
<accession>A0A5C5XWR8</accession>
<keyword evidence="2" id="KW-1133">Transmembrane helix</keyword>
<evidence type="ECO:0000313" key="3">
    <source>
        <dbReference type="EMBL" id="TWT66959.1"/>
    </source>
</evidence>
<keyword evidence="2" id="KW-0812">Transmembrane</keyword>
<keyword evidence="4" id="KW-1185">Reference proteome</keyword>
<feature type="transmembrane region" description="Helical" evidence="2">
    <location>
        <begin position="12"/>
        <end position="38"/>
    </location>
</feature>